<protein>
    <submittedName>
        <fullName evidence="1">N-acetylmuramoyl-L-alanine amidase</fullName>
    </submittedName>
</protein>
<name>A0ABW2V5V3_9BACL</name>
<evidence type="ECO:0000313" key="2">
    <source>
        <dbReference type="Proteomes" id="UP001596528"/>
    </source>
</evidence>
<organism evidence="1 2">
    <name type="scientific">Paenibacillus thermoaerophilus</name>
    <dbReference type="NCBI Taxonomy" id="1215385"/>
    <lineage>
        <taxon>Bacteria</taxon>
        <taxon>Bacillati</taxon>
        <taxon>Bacillota</taxon>
        <taxon>Bacilli</taxon>
        <taxon>Bacillales</taxon>
        <taxon>Paenibacillaceae</taxon>
        <taxon>Paenibacillus</taxon>
    </lineage>
</organism>
<dbReference type="SUPFAM" id="SSF55846">
    <property type="entry name" value="N-acetylmuramoyl-L-alanine amidase-like"/>
    <property type="match status" value="1"/>
</dbReference>
<accession>A0ABW2V5V3</accession>
<proteinExistence type="predicted"/>
<dbReference type="RefSeq" id="WP_138790556.1">
    <property type="nucleotide sequence ID" value="NZ_JBHTGQ010000046.1"/>
</dbReference>
<dbReference type="Proteomes" id="UP001596528">
    <property type="component" value="Unassembled WGS sequence"/>
</dbReference>
<dbReference type="InterPro" id="IPR036505">
    <property type="entry name" value="Amidase/PGRP_sf"/>
</dbReference>
<dbReference type="EMBL" id="JBHTGQ010000046">
    <property type="protein sequence ID" value="MFC7751527.1"/>
    <property type="molecule type" value="Genomic_DNA"/>
</dbReference>
<keyword evidence="2" id="KW-1185">Reference proteome</keyword>
<comment type="caution">
    <text evidence="1">The sequence shown here is derived from an EMBL/GenBank/DDBJ whole genome shotgun (WGS) entry which is preliminary data.</text>
</comment>
<reference evidence="2" key="1">
    <citation type="journal article" date="2019" name="Int. J. Syst. Evol. Microbiol.">
        <title>The Global Catalogue of Microorganisms (GCM) 10K type strain sequencing project: providing services to taxonomists for standard genome sequencing and annotation.</title>
        <authorList>
            <consortium name="The Broad Institute Genomics Platform"/>
            <consortium name="The Broad Institute Genome Sequencing Center for Infectious Disease"/>
            <person name="Wu L."/>
            <person name="Ma J."/>
        </authorList>
    </citation>
    <scope>NUCLEOTIDE SEQUENCE [LARGE SCALE GENOMIC DNA]</scope>
    <source>
        <strain evidence="2">JCM 18657</strain>
    </source>
</reference>
<gene>
    <name evidence="1" type="ORF">ACFQWB_16540</name>
</gene>
<evidence type="ECO:0000313" key="1">
    <source>
        <dbReference type="EMBL" id="MFC7751527.1"/>
    </source>
</evidence>
<dbReference type="Gene3D" id="3.40.80.10">
    <property type="entry name" value="Peptidoglycan recognition protein-like"/>
    <property type="match status" value="1"/>
</dbReference>
<sequence length="112" mass="12359">MSILGIVLHHSACPSINGTGYDYFVCADGTIVAGAEPTDPHYVHVCLEGDFSVFRPLTAELQEQLFVAVKLFVALAARHGFDPTDLHPHSVSCPGRRFPWRELVLSRPEGYH</sequence>